<name>A0A1V5ZR85_9BACT</name>
<organism evidence="1">
    <name type="scientific">candidate division CPR1 bacterium ADurb.Bin160</name>
    <dbReference type="NCBI Taxonomy" id="1852826"/>
    <lineage>
        <taxon>Bacteria</taxon>
        <taxon>candidate division CPR1</taxon>
    </lineage>
</organism>
<sequence>MYHFENLDTTQMDEKEKKYGKIFWITKIYIFFHEVTGTIFQ</sequence>
<dbReference type="EMBL" id="MWDB01000002">
    <property type="protein sequence ID" value="OQB42492.1"/>
    <property type="molecule type" value="Genomic_DNA"/>
</dbReference>
<reference evidence="1" key="1">
    <citation type="submission" date="2017-02" db="EMBL/GenBank/DDBJ databases">
        <title>Delving into the versatile metabolic prowess of the omnipresent phylum Bacteroidetes.</title>
        <authorList>
            <person name="Nobu M.K."/>
            <person name="Mei R."/>
            <person name="Narihiro T."/>
            <person name="Kuroda K."/>
            <person name="Liu W.-T."/>
        </authorList>
    </citation>
    <scope>NUCLEOTIDE SEQUENCE</scope>
    <source>
        <strain evidence="1">ADurb.Bin160</strain>
    </source>
</reference>
<protein>
    <submittedName>
        <fullName evidence="1">Uncharacterized protein</fullName>
    </submittedName>
</protein>
<evidence type="ECO:0000313" key="1">
    <source>
        <dbReference type="EMBL" id="OQB42492.1"/>
    </source>
</evidence>
<accession>A0A1V5ZR85</accession>
<proteinExistence type="predicted"/>
<dbReference type="Proteomes" id="UP000485621">
    <property type="component" value="Unassembled WGS sequence"/>
</dbReference>
<dbReference type="AlphaFoldDB" id="A0A1V5ZR85"/>
<gene>
    <name evidence="1" type="ORF">BWY04_00192</name>
</gene>
<comment type="caution">
    <text evidence="1">The sequence shown here is derived from an EMBL/GenBank/DDBJ whole genome shotgun (WGS) entry which is preliminary data.</text>
</comment>